<dbReference type="AlphaFoldDB" id="A0A4D9DXX4"/>
<reference evidence="2 3" key="1">
    <citation type="submission" date="2019-04" db="EMBL/GenBank/DDBJ databases">
        <title>Draft genome of the big-headed turtle Platysternon megacephalum.</title>
        <authorList>
            <person name="Gong S."/>
        </authorList>
    </citation>
    <scope>NUCLEOTIDE SEQUENCE [LARGE SCALE GENOMIC DNA]</scope>
    <source>
        <strain evidence="2">DO16091913</strain>
        <tissue evidence="2">Muscle</tissue>
    </source>
</reference>
<keyword evidence="3" id="KW-1185">Reference proteome</keyword>
<dbReference type="Proteomes" id="UP000297703">
    <property type="component" value="Unassembled WGS sequence"/>
</dbReference>
<dbReference type="EMBL" id="QXTE01000170">
    <property type="protein sequence ID" value="TFK02936.1"/>
    <property type="molecule type" value="Genomic_DNA"/>
</dbReference>
<accession>A0A4D9DXX4</accession>
<organism evidence="2 3">
    <name type="scientific">Platysternon megacephalum</name>
    <name type="common">big-headed turtle</name>
    <dbReference type="NCBI Taxonomy" id="55544"/>
    <lineage>
        <taxon>Eukaryota</taxon>
        <taxon>Metazoa</taxon>
        <taxon>Chordata</taxon>
        <taxon>Craniata</taxon>
        <taxon>Vertebrata</taxon>
        <taxon>Euteleostomi</taxon>
        <taxon>Archelosauria</taxon>
        <taxon>Testudinata</taxon>
        <taxon>Testudines</taxon>
        <taxon>Cryptodira</taxon>
        <taxon>Durocryptodira</taxon>
        <taxon>Testudinoidea</taxon>
        <taxon>Platysternidae</taxon>
        <taxon>Platysternon</taxon>
    </lineage>
</organism>
<sequence length="121" mass="13523">MGKVVICRGALKSRWRVPVTLPYAHSNPDPRSLLTQPWHAAGPQCNTQHLIRQLRGPPTSLPIKWAQLLLDSKEQQQRLPLQPPHPPPPSTMSITTRKTKPPRSAPPARTPQNSQVGFLQL</sequence>
<evidence type="ECO:0000313" key="3">
    <source>
        <dbReference type="Proteomes" id="UP000297703"/>
    </source>
</evidence>
<feature type="compositionally biased region" description="Pro residues" evidence="1">
    <location>
        <begin position="81"/>
        <end position="90"/>
    </location>
</feature>
<name>A0A4D9DXX4_9SAUR</name>
<gene>
    <name evidence="2" type="ORF">DR999_PMT14664</name>
</gene>
<feature type="region of interest" description="Disordered" evidence="1">
    <location>
        <begin position="72"/>
        <end position="121"/>
    </location>
</feature>
<reference evidence="2 3" key="2">
    <citation type="submission" date="2019-04" db="EMBL/GenBank/DDBJ databases">
        <title>The genome sequence of big-headed turtle.</title>
        <authorList>
            <person name="Gong S."/>
        </authorList>
    </citation>
    <scope>NUCLEOTIDE SEQUENCE [LARGE SCALE GENOMIC DNA]</scope>
    <source>
        <strain evidence="2">DO16091913</strain>
        <tissue evidence="2">Muscle</tissue>
    </source>
</reference>
<evidence type="ECO:0000256" key="1">
    <source>
        <dbReference type="SAM" id="MobiDB-lite"/>
    </source>
</evidence>
<proteinExistence type="predicted"/>
<protein>
    <submittedName>
        <fullName evidence="2">E3 ubiquitin-protein ligase HECTD3</fullName>
    </submittedName>
</protein>
<evidence type="ECO:0000313" key="2">
    <source>
        <dbReference type="EMBL" id="TFK02936.1"/>
    </source>
</evidence>
<comment type="caution">
    <text evidence="2">The sequence shown here is derived from an EMBL/GenBank/DDBJ whole genome shotgun (WGS) entry which is preliminary data.</text>
</comment>
<feature type="compositionally biased region" description="Polar residues" evidence="1">
    <location>
        <begin position="110"/>
        <end position="121"/>
    </location>
</feature>